<evidence type="ECO:0000313" key="3">
    <source>
        <dbReference type="Proteomes" id="UP001292094"/>
    </source>
</evidence>
<feature type="compositionally biased region" description="Polar residues" evidence="1">
    <location>
        <begin position="122"/>
        <end position="141"/>
    </location>
</feature>
<feature type="compositionally biased region" description="Basic and acidic residues" evidence="1">
    <location>
        <begin position="206"/>
        <end position="216"/>
    </location>
</feature>
<name>A0AAE1QHP7_9EUCA</name>
<proteinExistence type="predicted"/>
<reference evidence="2" key="1">
    <citation type="submission" date="2023-11" db="EMBL/GenBank/DDBJ databases">
        <title>Genome assemblies of two species of porcelain crab, Petrolisthes cinctipes and Petrolisthes manimaculis (Anomura: Porcellanidae).</title>
        <authorList>
            <person name="Angst P."/>
        </authorList>
    </citation>
    <scope>NUCLEOTIDE SEQUENCE</scope>
    <source>
        <strain evidence="2">PB745_02</strain>
        <tissue evidence="2">Gill</tissue>
    </source>
</reference>
<dbReference type="EMBL" id="JAWZYT010000180">
    <property type="protein sequence ID" value="KAK4326941.1"/>
    <property type="molecule type" value="Genomic_DNA"/>
</dbReference>
<accession>A0AAE1QHP7</accession>
<dbReference type="Proteomes" id="UP001292094">
    <property type="component" value="Unassembled WGS sequence"/>
</dbReference>
<comment type="caution">
    <text evidence="2">The sequence shown here is derived from an EMBL/GenBank/DDBJ whole genome shotgun (WGS) entry which is preliminary data.</text>
</comment>
<evidence type="ECO:0000256" key="1">
    <source>
        <dbReference type="SAM" id="MobiDB-lite"/>
    </source>
</evidence>
<feature type="region of interest" description="Disordered" evidence="1">
    <location>
        <begin position="106"/>
        <end position="222"/>
    </location>
</feature>
<keyword evidence="3" id="KW-1185">Reference proteome</keyword>
<organism evidence="2 3">
    <name type="scientific">Petrolisthes manimaculis</name>
    <dbReference type="NCBI Taxonomy" id="1843537"/>
    <lineage>
        <taxon>Eukaryota</taxon>
        <taxon>Metazoa</taxon>
        <taxon>Ecdysozoa</taxon>
        <taxon>Arthropoda</taxon>
        <taxon>Crustacea</taxon>
        <taxon>Multicrustacea</taxon>
        <taxon>Malacostraca</taxon>
        <taxon>Eumalacostraca</taxon>
        <taxon>Eucarida</taxon>
        <taxon>Decapoda</taxon>
        <taxon>Pleocyemata</taxon>
        <taxon>Anomura</taxon>
        <taxon>Galatheoidea</taxon>
        <taxon>Porcellanidae</taxon>
        <taxon>Petrolisthes</taxon>
    </lineage>
</organism>
<dbReference type="AlphaFoldDB" id="A0AAE1QHP7"/>
<protein>
    <submittedName>
        <fullName evidence="2">Uncharacterized protein</fullName>
    </submittedName>
</protein>
<evidence type="ECO:0000313" key="2">
    <source>
        <dbReference type="EMBL" id="KAK4326941.1"/>
    </source>
</evidence>
<sequence>MLFRKGIKHPERVMNTSKSSVSLMVACSAAGNQLPPYVVYKAERLMDTWLLDEMDNMDELAVATGIYPIDKDHIMRKITNENVKSAHDLVSPLVLEHLRQIRESAANNPNATRRGKCVQVSPGKSISLQELGASTSGTSVSRPAKRCASGGRGGRRCKVAKIPVPADFPLSSDSDENADDPCEVTVGEDSSDNSNDGGLEVPVGGNKHEQESHGDTSDSDTWNIEEVSVENHEVEELPEDAFEVGDYVWPNCPKVRCKWAPHI</sequence>
<gene>
    <name evidence="2" type="ORF">Pmani_002545</name>
</gene>
<feature type="compositionally biased region" description="Acidic residues" evidence="1">
    <location>
        <begin position="173"/>
        <end position="182"/>
    </location>
</feature>